<dbReference type="InterPro" id="IPR005546">
    <property type="entry name" value="Autotransporte_beta"/>
</dbReference>
<keyword evidence="1" id="KW-0732">Signal</keyword>
<organism evidence="3 4">
    <name type="scientific">Sphingomonas glaciei</name>
    <dbReference type="NCBI Taxonomy" id="2938948"/>
    <lineage>
        <taxon>Bacteria</taxon>
        <taxon>Pseudomonadati</taxon>
        <taxon>Pseudomonadota</taxon>
        <taxon>Alphaproteobacteria</taxon>
        <taxon>Sphingomonadales</taxon>
        <taxon>Sphingomonadaceae</taxon>
        <taxon>Sphingomonas</taxon>
    </lineage>
</organism>
<evidence type="ECO:0000313" key="3">
    <source>
        <dbReference type="EMBL" id="UUR06976.1"/>
    </source>
</evidence>
<dbReference type="InterPro" id="IPR011050">
    <property type="entry name" value="Pectin_lyase_fold/virulence"/>
</dbReference>
<evidence type="ECO:0000256" key="1">
    <source>
        <dbReference type="SAM" id="SignalP"/>
    </source>
</evidence>
<feature type="signal peptide" evidence="1">
    <location>
        <begin position="1"/>
        <end position="28"/>
    </location>
</feature>
<accession>A0ABY5MXA0</accession>
<reference evidence="3 4" key="1">
    <citation type="submission" date="2022-05" db="EMBL/GenBank/DDBJ databases">
        <title>S8-45 Sphingomonas ultraviolaceadurans.</title>
        <authorList>
            <person name="Liu Y."/>
        </authorList>
    </citation>
    <scope>NUCLEOTIDE SEQUENCE [LARGE SCALE GENOMIC DNA]</scope>
    <source>
        <strain evidence="3 4">S8-45</strain>
    </source>
</reference>
<keyword evidence="4" id="KW-1185">Reference proteome</keyword>
<dbReference type="EMBL" id="CP097253">
    <property type="protein sequence ID" value="UUR06976.1"/>
    <property type="molecule type" value="Genomic_DNA"/>
</dbReference>
<dbReference type="SUPFAM" id="SSF103515">
    <property type="entry name" value="Autotransporter"/>
    <property type="match status" value="1"/>
</dbReference>
<dbReference type="Gene3D" id="2.160.20.20">
    <property type="match status" value="1"/>
</dbReference>
<dbReference type="SUPFAM" id="SSF51126">
    <property type="entry name" value="Pectin lyase-like"/>
    <property type="match status" value="1"/>
</dbReference>
<dbReference type="RefSeq" id="WP_249454342.1">
    <property type="nucleotide sequence ID" value="NZ_CP097253.1"/>
</dbReference>
<dbReference type="Proteomes" id="UP000831921">
    <property type="component" value="Chromosome"/>
</dbReference>
<dbReference type="SMART" id="SM00869">
    <property type="entry name" value="Autotransporter"/>
    <property type="match status" value="1"/>
</dbReference>
<feature type="domain" description="Autotransporter" evidence="2">
    <location>
        <begin position="987"/>
        <end position="1252"/>
    </location>
</feature>
<proteinExistence type="predicted"/>
<dbReference type="Gene3D" id="2.40.128.130">
    <property type="entry name" value="Autotransporter beta-domain"/>
    <property type="match status" value="1"/>
</dbReference>
<protein>
    <recommendedName>
        <fullName evidence="2">Autotransporter domain-containing protein</fullName>
    </recommendedName>
</protein>
<gene>
    <name evidence="3" type="ORF">M1K48_08395</name>
</gene>
<sequence length="1252" mass="122613">MTSRTKFALLSTVSAAAAMFALPGAASAQSTTCSQSGTSVTCVDGTTTVLTATTDATTTTLPGTGLITVNTTAPSTISYTATGPIATTAATGVNLTSTGGALNFTPIGTTAPVRITTTGGTSANGLTINATGQDATVTVGAISTTGTSATPITTASSSSFGVRVDGARNLTLTTGDITTTGAGSRGIQTVLPTTGDVSITAGNFNTADRAISVSSGTTSTNAIRAGNITSATSGVLANGGAVNLTVGNVVAANGFGVVGQNFAGSTGGITIRTGTVTSTNGNGISALLNNATGAIDIGGCSNVTTTAVSNSAIFAQTSGAGNVTINCGAVSATGNSGVFALSQGGNVLVNTTSVRSTQFEGVLASTTSTGTVTTNAGAVTTTGAADAALQLRAGTGLIDAGFTSLNASGAGAFGVDAVSTGNVNLRGGTITATGDNSTGVFVNGAGLTGTVGAVSLTGINSRGIVFVPTGTAGTVNLTTGAVSTTNDGIVIATGTGPITLVTGAVTTTEVDAPAVTLASTGAITVTTGLLTTGAGSAARANSPGLLITGGAGAVTATVAGASVTGANSDAISIVSGGPVSVTNTGTIAVSGANSVGIDVATTGTGAVNVTTGVVTSTAANLAADPSFAAVRVVAAGAAPVAVVANGNITTAAGSGIWAQTAGTASVTVNSGVTVTGPTAITLGGATGNSLLVNGTLNSTTAGTSGYVLAPGAGPLTLTLGTAGSISGPLAFGAGNDTFINNRTAGFTQSGALNFGAGNDTFNTSTIFTQNAAIAFGDGNDSVNNTGVYNATGTTDFGAGTDTFNNGTTGTGALAGTLNVFNGATFTGLEAFNNNAGLIDLRDGATGDVLNLGTANYTATGNARLGVDVGIANGVFTADRLVYSGTTTGITTILPTFLTGVVIDTTGALVVDAGTVAAGQFVLAGPTNAGLVNFGLETRGSDVFLVGRPDEATADLLFVNRLGNDIWYQSAEAYQAYAMSRRVDFGNERKSPVGIWAQLYNSKERFGDRNRSTTAFGTALTTSGRFETKRRGAQGGIEFGAPSFLVGATAGYEHAEGGTDFGTNLDAEGYNYGVYGQFGGQQGLYAGVLLKRDVYDVRVTNSSVGALTVIPEGKSTGIDGEVGFRFGNPGTLNFDLGAGLSYVRSRVDDYNFGNLSFDNDRYTSTRGRLQARASFAAPIAPFIDGKVFHEFGDASDLVVRSGALTTGLVDQKRGTWGRIEAGIGGGAGGGPLLSAFVDLGDVRGWGVRGGFRF</sequence>
<evidence type="ECO:0000259" key="2">
    <source>
        <dbReference type="PROSITE" id="PS51208"/>
    </source>
</evidence>
<feature type="chain" id="PRO_5046800658" description="Autotransporter domain-containing protein" evidence="1">
    <location>
        <begin position="29"/>
        <end position="1252"/>
    </location>
</feature>
<name>A0ABY5MXA0_9SPHN</name>
<evidence type="ECO:0000313" key="4">
    <source>
        <dbReference type="Proteomes" id="UP000831921"/>
    </source>
</evidence>
<dbReference type="InterPro" id="IPR012332">
    <property type="entry name" value="Autotransporter_pectin_lyase_C"/>
</dbReference>
<dbReference type="InterPro" id="IPR036709">
    <property type="entry name" value="Autotransporte_beta_dom_sf"/>
</dbReference>
<dbReference type="PROSITE" id="PS51208">
    <property type="entry name" value="AUTOTRANSPORTER"/>
    <property type="match status" value="1"/>
</dbReference>